<proteinExistence type="predicted"/>
<dbReference type="AlphaFoldDB" id="A0A565AMN9"/>
<evidence type="ECO:0000313" key="2">
    <source>
        <dbReference type="EMBL" id="VVA90289.1"/>
    </source>
</evidence>
<dbReference type="Proteomes" id="UP000489600">
    <property type="component" value="Unassembled WGS sequence"/>
</dbReference>
<feature type="region of interest" description="Disordered" evidence="1">
    <location>
        <begin position="45"/>
        <end position="64"/>
    </location>
</feature>
<evidence type="ECO:0000256" key="1">
    <source>
        <dbReference type="SAM" id="MobiDB-lite"/>
    </source>
</evidence>
<reference evidence="2" key="1">
    <citation type="submission" date="2019-07" db="EMBL/GenBank/DDBJ databases">
        <authorList>
            <person name="Dittberner H."/>
        </authorList>
    </citation>
    <scope>NUCLEOTIDE SEQUENCE [LARGE SCALE GENOMIC DNA]</scope>
</reference>
<name>A0A565AMN9_9BRAS</name>
<keyword evidence="3" id="KW-1185">Reference proteome</keyword>
<sequence>MKVPSGLIVPPSFSKLLVISLKSPILQSMKLSVASKTSNFVSSFQKRAKPPAPWPWGETRKLLE</sequence>
<comment type="caution">
    <text evidence="2">The sequence shown here is derived from an EMBL/GenBank/DDBJ whole genome shotgun (WGS) entry which is preliminary data.</text>
</comment>
<organism evidence="2 3">
    <name type="scientific">Arabis nemorensis</name>
    <dbReference type="NCBI Taxonomy" id="586526"/>
    <lineage>
        <taxon>Eukaryota</taxon>
        <taxon>Viridiplantae</taxon>
        <taxon>Streptophyta</taxon>
        <taxon>Embryophyta</taxon>
        <taxon>Tracheophyta</taxon>
        <taxon>Spermatophyta</taxon>
        <taxon>Magnoliopsida</taxon>
        <taxon>eudicotyledons</taxon>
        <taxon>Gunneridae</taxon>
        <taxon>Pentapetalae</taxon>
        <taxon>rosids</taxon>
        <taxon>malvids</taxon>
        <taxon>Brassicales</taxon>
        <taxon>Brassicaceae</taxon>
        <taxon>Arabideae</taxon>
        <taxon>Arabis</taxon>
    </lineage>
</organism>
<gene>
    <name evidence="2" type="ORF">ANE_LOCUS734</name>
</gene>
<protein>
    <submittedName>
        <fullName evidence="2">Uncharacterized protein</fullName>
    </submittedName>
</protein>
<accession>A0A565AMN9</accession>
<dbReference type="EMBL" id="CABITT030000001">
    <property type="protein sequence ID" value="VVA90289.1"/>
    <property type="molecule type" value="Genomic_DNA"/>
</dbReference>
<evidence type="ECO:0000313" key="3">
    <source>
        <dbReference type="Proteomes" id="UP000489600"/>
    </source>
</evidence>